<dbReference type="STRING" id="512399.A8709_13620"/>
<sequence>MAFHNVAELTPIGEGTAVQLCRIPTELRLQLHAFAHDSGLKTGGMEIRFHMITDRVTLFLEVVNAAQLTSGHTVAQVYHGIFQETSPRILGTHVTEIVIERPSELALMKQIADKEGLAFAPDLVRVILPYESQIAFVRVEGETEPPRADSFPDKRLLVYGSSISNGASAVRPTGSYAMRTAAGMGMDLLNVSFAGGAMVDRVMADYLAALSNWDTAFIELGINMIWDVQKGRPGSPDEFRERVDYFISRIADAHPDQWIFCTDMFTFKGDVSQGEDRLAFRSAVADKVKQMNKPKLVYIPGTDLLTSASLLTSDLIHPSEEGLMEISNRLVDIIQSYWSGK</sequence>
<evidence type="ECO:0000313" key="3">
    <source>
        <dbReference type="Proteomes" id="UP000093309"/>
    </source>
</evidence>
<dbReference type="InterPro" id="IPR036514">
    <property type="entry name" value="SGNH_hydro_sf"/>
</dbReference>
<proteinExistence type="predicted"/>
<name>A0A1C1A589_9BACL</name>
<evidence type="ECO:0000259" key="1">
    <source>
        <dbReference type="Pfam" id="PF14606"/>
    </source>
</evidence>
<dbReference type="RefSeq" id="WP_065852620.1">
    <property type="nucleotide sequence ID" value="NZ_LYPC01000014.1"/>
</dbReference>
<dbReference type="OrthoDB" id="2536002at2"/>
<comment type="caution">
    <text evidence="2">The sequence shown here is derived from an EMBL/GenBank/DDBJ whole genome shotgun (WGS) entry which is preliminary data.</text>
</comment>
<dbReference type="AlphaFoldDB" id="A0A1C1A589"/>
<dbReference type="InterPro" id="IPR013830">
    <property type="entry name" value="SGNH_hydro"/>
</dbReference>
<dbReference type="Pfam" id="PF14606">
    <property type="entry name" value="Lipase_GDSL_3"/>
    <property type="match status" value="1"/>
</dbReference>
<dbReference type="Gene3D" id="3.40.50.1110">
    <property type="entry name" value="SGNH hydrolase"/>
    <property type="match status" value="1"/>
</dbReference>
<accession>A0A1C1A589</accession>
<reference evidence="3" key="1">
    <citation type="submission" date="2016-05" db="EMBL/GenBank/DDBJ databases">
        <title>Paenibacillus oryzae. sp. nov., isolated from the rice root.</title>
        <authorList>
            <person name="Zhang J."/>
            <person name="Zhang X."/>
        </authorList>
    </citation>
    <scope>NUCLEOTIDE SEQUENCE [LARGE SCALE GENOMIC DNA]</scope>
    <source>
        <strain evidence="3">KCTC13222</strain>
    </source>
</reference>
<feature type="domain" description="SGNH hydrolase-type esterase" evidence="1">
    <location>
        <begin position="154"/>
        <end position="334"/>
    </location>
</feature>
<dbReference type="EMBL" id="LYPC01000014">
    <property type="protein sequence ID" value="OCT15712.1"/>
    <property type="molecule type" value="Genomic_DNA"/>
</dbReference>
<keyword evidence="3" id="KW-1185">Reference proteome</keyword>
<evidence type="ECO:0000313" key="2">
    <source>
        <dbReference type="EMBL" id="OCT15712.1"/>
    </source>
</evidence>
<protein>
    <recommendedName>
        <fullName evidence="1">SGNH hydrolase-type esterase domain-containing protein</fullName>
    </recommendedName>
</protein>
<dbReference type="Proteomes" id="UP000093309">
    <property type="component" value="Unassembled WGS sequence"/>
</dbReference>
<dbReference type="SUPFAM" id="SSF52266">
    <property type="entry name" value="SGNH hydrolase"/>
    <property type="match status" value="1"/>
</dbReference>
<organism evidence="2 3">
    <name type="scientific">Paenibacillus pectinilyticus</name>
    <dbReference type="NCBI Taxonomy" id="512399"/>
    <lineage>
        <taxon>Bacteria</taxon>
        <taxon>Bacillati</taxon>
        <taxon>Bacillota</taxon>
        <taxon>Bacilli</taxon>
        <taxon>Bacillales</taxon>
        <taxon>Paenibacillaceae</taxon>
        <taxon>Paenibacillus</taxon>
    </lineage>
</organism>
<gene>
    <name evidence="2" type="ORF">A8709_13620</name>
</gene>